<sequence>MAQYKYYFAYPLEAIWIGPRVSGDTPLGTGGWGALMKEVVGDVEVDGWQLRVERDGCMVLTPPQDSEVDQPISQERVDVDVKRWRDVCARLNAFSLLLASESDKAGNEASVSFRYLDHQEIVVTRGANGEDYPAFRMNQTAHNQWRMRRDLGSDPRNAGLLLMRSERSHETVANAINAYVSTVEDPTALRLLDMLAIAQSDFHSGKHNPSVVLAWFVIESLLNIEWNRWLESNNNVVDVTSDGEEIMRINSSRKQLLTGRDYTASIISQNLELIGLLKHGDLKDIDTVRKSRNAIAHKANTDFGLDEPMLALRTAMLLFSREFKVEVVPNVGRSWRTP</sequence>
<dbReference type="OrthoDB" id="952090at2"/>
<dbReference type="AlphaFoldDB" id="A0A0G9MPA3"/>
<dbReference type="EMBL" id="LBHC01000001">
    <property type="protein sequence ID" value="KLE32545.1"/>
    <property type="molecule type" value="Genomic_DNA"/>
</dbReference>
<evidence type="ECO:0000313" key="1">
    <source>
        <dbReference type="EMBL" id="KLE32545.1"/>
    </source>
</evidence>
<evidence type="ECO:0000313" key="2">
    <source>
        <dbReference type="Proteomes" id="UP000053070"/>
    </source>
</evidence>
<keyword evidence="2" id="KW-1185">Reference proteome</keyword>
<reference evidence="1 2" key="1">
    <citation type="submission" date="2015-04" db="EMBL/GenBank/DDBJ databases">
        <title>The draft genome sequence of Erythrobacr gangjinensis K7-2.</title>
        <authorList>
            <person name="Zhuang L."/>
            <person name="Liu Y."/>
            <person name="Shao Z."/>
        </authorList>
    </citation>
    <scope>NUCLEOTIDE SEQUENCE [LARGE SCALE GENOMIC DNA]</scope>
    <source>
        <strain evidence="1 2">K7-2</strain>
    </source>
</reference>
<dbReference type="PATRIC" id="fig|502682.8.peg.53"/>
<protein>
    <recommendedName>
        <fullName evidence="3">Apea-like HEPN domain-containing protein</fullName>
    </recommendedName>
</protein>
<accession>A0A0G9MPA3</accession>
<gene>
    <name evidence="1" type="ORF">AAW01_00265</name>
</gene>
<evidence type="ECO:0008006" key="3">
    <source>
        <dbReference type="Google" id="ProtNLM"/>
    </source>
</evidence>
<comment type="caution">
    <text evidence="1">The sequence shown here is derived from an EMBL/GenBank/DDBJ whole genome shotgun (WGS) entry which is preliminary data.</text>
</comment>
<organism evidence="1 2">
    <name type="scientific">Aurantiacibacter gangjinensis</name>
    <dbReference type="NCBI Taxonomy" id="502682"/>
    <lineage>
        <taxon>Bacteria</taxon>
        <taxon>Pseudomonadati</taxon>
        <taxon>Pseudomonadota</taxon>
        <taxon>Alphaproteobacteria</taxon>
        <taxon>Sphingomonadales</taxon>
        <taxon>Erythrobacteraceae</taxon>
        <taxon>Aurantiacibacter</taxon>
    </lineage>
</organism>
<dbReference type="RefSeq" id="WP_047005396.1">
    <property type="nucleotide sequence ID" value="NZ_CP018097.1"/>
</dbReference>
<dbReference type="Proteomes" id="UP000053070">
    <property type="component" value="Unassembled WGS sequence"/>
</dbReference>
<name>A0A0G9MPA3_9SPHN</name>
<proteinExistence type="predicted"/>